<evidence type="ECO:0000313" key="1">
    <source>
        <dbReference type="EMBL" id="MBX48468.1"/>
    </source>
</evidence>
<sequence length="61" mass="7002">MNVADHHLWFVKARYCDSVSLVGVFFPIICQTLVHFRLRVEYEQGCGIGEIVVCMMALRIS</sequence>
<dbReference type="AlphaFoldDB" id="A0A2P2P155"/>
<dbReference type="EMBL" id="GGEC01067984">
    <property type="protein sequence ID" value="MBX48468.1"/>
    <property type="molecule type" value="Transcribed_RNA"/>
</dbReference>
<reference evidence="1" key="1">
    <citation type="submission" date="2018-02" db="EMBL/GenBank/DDBJ databases">
        <title>Rhizophora mucronata_Transcriptome.</title>
        <authorList>
            <person name="Meera S.P."/>
            <person name="Sreeshan A."/>
            <person name="Augustine A."/>
        </authorList>
    </citation>
    <scope>NUCLEOTIDE SEQUENCE</scope>
    <source>
        <tissue evidence="1">Leaf</tissue>
    </source>
</reference>
<name>A0A2P2P155_RHIMU</name>
<organism evidence="1">
    <name type="scientific">Rhizophora mucronata</name>
    <name type="common">Asiatic mangrove</name>
    <dbReference type="NCBI Taxonomy" id="61149"/>
    <lineage>
        <taxon>Eukaryota</taxon>
        <taxon>Viridiplantae</taxon>
        <taxon>Streptophyta</taxon>
        <taxon>Embryophyta</taxon>
        <taxon>Tracheophyta</taxon>
        <taxon>Spermatophyta</taxon>
        <taxon>Magnoliopsida</taxon>
        <taxon>eudicotyledons</taxon>
        <taxon>Gunneridae</taxon>
        <taxon>Pentapetalae</taxon>
        <taxon>rosids</taxon>
        <taxon>fabids</taxon>
        <taxon>Malpighiales</taxon>
        <taxon>Rhizophoraceae</taxon>
        <taxon>Rhizophora</taxon>
    </lineage>
</organism>
<protein>
    <submittedName>
        <fullName evidence="1">Uncharacterized protein</fullName>
    </submittedName>
</protein>
<proteinExistence type="predicted"/>
<accession>A0A2P2P155</accession>